<dbReference type="Proteomes" id="UP001499909">
    <property type="component" value="Unassembled WGS sequence"/>
</dbReference>
<keyword evidence="1" id="KW-1133">Transmembrane helix</keyword>
<name>A0ABP7NPL8_9BACT</name>
<gene>
    <name evidence="2" type="ORF">GCM10022406_36720</name>
</gene>
<dbReference type="EMBL" id="BAABDH010000109">
    <property type="protein sequence ID" value="GAA3951527.1"/>
    <property type="molecule type" value="Genomic_DNA"/>
</dbReference>
<comment type="caution">
    <text evidence="2">The sequence shown here is derived from an EMBL/GenBank/DDBJ whole genome shotgun (WGS) entry which is preliminary data.</text>
</comment>
<reference evidence="3" key="1">
    <citation type="journal article" date="2019" name="Int. J. Syst. Evol. Microbiol.">
        <title>The Global Catalogue of Microorganisms (GCM) 10K type strain sequencing project: providing services to taxonomists for standard genome sequencing and annotation.</title>
        <authorList>
            <consortium name="The Broad Institute Genomics Platform"/>
            <consortium name="The Broad Institute Genome Sequencing Center for Infectious Disease"/>
            <person name="Wu L."/>
            <person name="Ma J."/>
        </authorList>
    </citation>
    <scope>NUCLEOTIDE SEQUENCE [LARGE SCALE GENOMIC DNA]</scope>
    <source>
        <strain evidence="3">JCM 17214</strain>
    </source>
</reference>
<feature type="transmembrane region" description="Helical" evidence="1">
    <location>
        <begin position="127"/>
        <end position="143"/>
    </location>
</feature>
<keyword evidence="1" id="KW-0812">Transmembrane</keyword>
<feature type="transmembrane region" description="Helical" evidence="1">
    <location>
        <begin position="155"/>
        <end position="176"/>
    </location>
</feature>
<organism evidence="2 3">
    <name type="scientific">Hymenobacter algoricola</name>
    <dbReference type="NCBI Taxonomy" id="486267"/>
    <lineage>
        <taxon>Bacteria</taxon>
        <taxon>Pseudomonadati</taxon>
        <taxon>Bacteroidota</taxon>
        <taxon>Cytophagia</taxon>
        <taxon>Cytophagales</taxon>
        <taxon>Hymenobacteraceae</taxon>
        <taxon>Hymenobacter</taxon>
    </lineage>
</organism>
<keyword evidence="1" id="KW-0472">Membrane</keyword>
<evidence type="ECO:0000313" key="3">
    <source>
        <dbReference type="Proteomes" id="UP001499909"/>
    </source>
</evidence>
<feature type="transmembrane region" description="Helical" evidence="1">
    <location>
        <begin position="95"/>
        <end position="115"/>
    </location>
</feature>
<feature type="transmembrane region" description="Helical" evidence="1">
    <location>
        <begin position="188"/>
        <end position="206"/>
    </location>
</feature>
<sequence length="213" mass="23858">MDILLALLLVGSAVFKPSYAFAFVPAYGLLYALQVRFRFKALVRLAVPLLPVVLLIIGQVLWSLAHQEVMLDGGESHIVFALRAGWHTFVPEFTVGHILGSFVSSFALPALAYLICPHWLRRPSHHLALLSVAFGMVIFMFVYETGIRATHGNLVWQVVAANHILHWLILVEIFFWKTTTRVHYWQRAALLGFVGVSVVCAFVHMARLARIGA</sequence>
<protein>
    <submittedName>
        <fullName evidence="2">Uncharacterized protein</fullName>
    </submittedName>
</protein>
<keyword evidence="3" id="KW-1185">Reference proteome</keyword>
<proteinExistence type="predicted"/>
<accession>A0ABP7NPL8</accession>
<evidence type="ECO:0000256" key="1">
    <source>
        <dbReference type="SAM" id="Phobius"/>
    </source>
</evidence>
<evidence type="ECO:0000313" key="2">
    <source>
        <dbReference type="EMBL" id="GAA3951527.1"/>
    </source>
</evidence>
<feature type="transmembrane region" description="Helical" evidence="1">
    <location>
        <begin position="41"/>
        <end position="62"/>
    </location>
</feature>